<organism evidence="1">
    <name type="scientific">hydrothermal vent metagenome</name>
    <dbReference type="NCBI Taxonomy" id="652676"/>
    <lineage>
        <taxon>unclassified sequences</taxon>
        <taxon>metagenomes</taxon>
        <taxon>ecological metagenomes</taxon>
    </lineage>
</organism>
<dbReference type="InterPro" id="IPR019207">
    <property type="entry name" value="DUF2092"/>
</dbReference>
<evidence type="ECO:0000313" key="1">
    <source>
        <dbReference type="EMBL" id="SFV64650.1"/>
    </source>
</evidence>
<reference evidence="1" key="1">
    <citation type="submission" date="2016-10" db="EMBL/GenBank/DDBJ databases">
        <authorList>
            <person name="de Groot N.N."/>
        </authorList>
    </citation>
    <scope>NUCLEOTIDE SEQUENCE</scope>
</reference>
<dbReference type="EMBL" id="FPHG01000067">
    <property type="protein sequence ID" value="SFV64650.1"/>
    <property type="molecule type" value="Genomic_DNA"/>
</dbReference>
<proteinExistence type="predicted"/>
<dbReference type="InterPro" id="IPR029046">
    <property type="entry name" value="LolA/LolB/LppX"/>
</dbReference>
<sequence length="256" mass="29242">MLNADDAVTKVKESSRVTQIEAGISANELVEKAYTYIANLKEYSFNATILNEDNLNSEMFIYLTHNYNVSVVRPNKIRMNVRGDVDNRDSYFNNGKVSMIDIDKNTYGQVDVSSDINNGLDDLIDNYDISLPLTQLLYSNMADEIKEDFAKGYYIGKVKVDGAMCYYVAFPSKKWDINLWIEDGDIPLIRRVIFLDKSSEGEPRSIISIKWNINKKIDSSLFDFKVPENATKAKVVTIEEAKKLIIKKDEETKDIK</sequence>
<protein>
    <submittedName>
        <fullName evidence="1">Putative membrane protein</fullName>
    </submittedName>
</protein>
<dbReference type="Gene3D" id="2.50.20.10">
    <property type="entry name" value="Lipoprotein localisation LolA/LolB/LppX"/>
    <property type="match status" value="1"/>
</dbReference>
<gene>
    <name evidence="1" type="ORF">MNB_SV-9-88</name>
</gene>
<name>A0A1W1CFK7_9ZZZZ</name>
<accession>A0A1W1CFK7</accession>
<dbReference type="AlphaFoldDB" id="A0A1W1CFK7"/>
<dbReference type="SUPFAM" id="SSF89392">
    <property type="entry name" value="Prokaryotic lipoproteins and lipoprotein localization factors"/>
    <property type="match status" value="1"/>
</dbReference>
<dbReference type="Pfam" id="PF09865">
    <property type="entry name" value="DUF2092"/>
    <property type="match status" value="1"/>
</dbReference>